<evidence type="ECO:0000313" key="5">
    <source>
        <dbReference type="Proteomes" id="UP000245812"/>
    </source>
</evidence>
<sequence length="617" mass="69127">MYGSLADATSRTSGIKLHYIVAIASIIVIAIAYWPVLHAQFVWDDILDFVDMGWLTHGDGWKHYIFRDFNYWKNYFRPLVVALFTLQVRLFDVAPEPMHAVSLGMHLIDTTLVGLLAWRSSQFGLSYRQRLFPLAAAMLFYGLHPLLIEPVAWIGCQFDLAATMFMLLGLLANTWLEKPTIRATTVATCFFLAACSKESAAAFPLVLAIFDWLIQTKREANHRPFSILLFLRRNGLTYLAMAIAGTIYLALRIWALGQLIGQYSNDSMSIFGRLQQTCFIYIHYWKSLVWPMSGMSPVHPIDTTPFNTLSLKSIVINVLAIGTVACALYTFLRRSSLTGGIVLAVTAVLLPVLHISTAAFDTSLYHERYIMTALAVMCAMLPLARVRKPTNVSMRIYRPLPWIAILLWSSLSIASIRTTLPLWSDNLSLWRWAYTVYPDSEEAAANLLSAYIERKDRPHAHELIEQISKNGMHCPNCMLNAAFLAIADNDPKSAAIALEKVKNSKEVIYNKHIFRQYLLAVGQNAILSGQPRDAETILREVIALDPFAPQPRLSLAIALALQGEKDQARIASQEGIALLPPIKQKAAREDFDKFIDSDAKRLPLQQGRPNALSGPSS</sequence>
<feature type="transmembrane region" description="Helical" evidence="3">
    <location>
        <begin position="235"/>
        <end position="255"/>
    </location>
</feature>
<dbReference type="EMBL" id="QGHC01000003">
    <property type="protein sequence ID" value="PWK92211.1"/>
    <property type="molecule type" value="Genomic_DNA"/>
</dbReference>
<reference evidence="4 5" key="1">
    <citation type="submission" date="2018-05" db="EMBL/GenBank/DDBJ databases">
        <title>Genomic Encyclopedia of Type Strains, Phase IV (KMG-IV): sequencing the most valuable type-strain genomes for metagenomic binning, comparative biology and taxonomic classification.</title>
        <authorList>
            <person name="Goeker M."/>
        </authorList>
    </citation>
    <scope>NUCLEOTIDE SEQUENCE [LARGE SCALE GENOMIC DNA]</scope>
    <source>
        <strain evidence="4 5">DSM 14263</strain>
    </source>
</reference>
<dbReference type="InterPro" id="IPR011990">
    <property type="entry name" value="TPR-like_helical_dom_sf"/>
</dbReference>
<dbReference type="PANTHER" id="PTHR44227">
    <property type="match status" value="1"/>
</dbReference>
<dbReference type="AlphaFoldDB" id="A0A316IFZ8"/>
<comment type="caution">
    <text evidence="4">The sequence shown here is derived from an EMBL/GenBank/DDBJ whole genome shotgun (WGS) entry which is preliminary data.</text>
</comment>
<organism evidence="4 5">
    <name type="scientific">Fulvimonas soli</name>
    <dbReference type="NCBI Taxonomy" id="155197"/>
    <lineage>
        <taxon>Bacteria</taxon>
        <taxon>Pseudomonadati</taxon>
        <taxon>Pseudomonadota</taxon>
        <taxon>Gammaproteobacteria</taxon>
        <taxon>Lysobacterales</taxon>
        <taxon>Rhodanobacteraceae</taxon>
        <taxon>Fulvimonas</taxon>
    </lineage>
</organism>
<proteinExistence type="predicted"/>
<feature type="transmembrane region" description="Helical" evidence="3">
    <location>
        <begin position="339"/>
        <end position="360"/>
    </location>
</feature>
<dbReference type="RefSeq" id="WP_139942974.1">
    <property type="nucleotide sequence ID" value="NZ_MSZV01000128.1"/>
</dbReference>
<feature type="transmembrane region" description="Helical" evidence="3">
    <location>
        <begin position="366"/>
        <end position="384"/>
    </location>
</feature>
<feature type="transmembrane region" description="Helical" evidence="3">
    <location>
        <begin position="98"/>
        <end position="118"/>
    </location>
</feature>
<dbReference type="Proteomes" id="UP000245812">
    <property type="component" value="Unassembled WGS sequence"/>
</dbReference>
<feature type="transmembrane region" description="Helical" evidence="3">
    <location>
        <begin position="17"/>
        <end position="36"/>
    </location>
</feature>
<name>A0A316IFZ8_9GAMM</name>
<dbReference type="SUPFAM" id="SSF48452">
    <property type="entry name" value="TPR-like"/>
    <property type="match status" value="1"/>
</dbReference>
<feature type="transmembrane region" description="Helical" evidence="3">
    <location>
        <begin position="160"/>
        <end position="176"/>
    </location>
</feature>
<dbReference type="OrthoDB" id="5932158at2"/>
<gene>
    <name evidence="4" type="ORF">C7456_103334</name>
</gene>
<feature type="transmembrane region" description="Helical" evidence="3">
    <location>
        <begin position="130"/>
        <end position="148"/>
    </location>
</feature>
<keyword evidence="3" id="KW-0812">Transmembrane</keyword>
<keyword evidence="2" id="KW-0802">TPR repeat</keyword>
<dbReference type="InterPro" id="IPR052346">
    <property type="entry name" value="O-mannosyl-transferase_TMTC"/>
</dbReference>
<accession>A0A316IFZ8</accession>
<evidence type="ECO:0000313" key="4">
    <source>
        <dbReference type="EMBL" id="PWK92211.1"/>
    </source>
</evidence>
<evidence type="ECO:0000256" key="2">
    <source>
        <dbReference type="ARBA" id="ARBA00022803"/>
    </source>
</evidence>
<keyword evidence="3" id="KW-0472">Membrane</keyword>
<keyword evidence="1" id="KW-0677">Repeat</keyword>
<evidence type="ECO:0000256" key="1">
    <source>
        <dbReference type="ARBA" id="ARBA00022737"/>
    </source>
</evidence>
<dbReference type="PANTHER" id="PTHR44227:SF3">
    <property type="entry name" value="PROTEIN O-MANNOSYL-TRANSFERASE TMTC4"/>
    <property type="match status" value="1"/>
</dbReference>
<feature type="transmembrane region" description="Helical" evidence="3">
    <location>
        <begin position="314"/>
        <end position="332"/>
    </location>
</feature>
<keyword evidence="3" id="KW-1133">Transmembrane helix</keyword>
<evidence type="ECO:0008006" key="6">
    <source>
        <dbReference type="Google" id="ProtNLM"/>
    </source>
</evidence>
<protein>
    <recommendedName>
        <fullName evidence="6">Tetratricopeptide repeat protein</fullName>
    </recommendedName>
</protein>
<evidence type="ECO:0000256" key="3">
    <source>
        <dbReference type="SAM" id="Phobius"/>
    </source>
</evidence>
<keyword evidence="5" id="KW-1185">Reference proteome</keyword>
<dbReference type="Gene3D" id="1.25.40.10">
    <property type="entry name" value="Tetratricopeptide repeat domain"/>
    <property type="match status" value="1"/>
</dbReference>
<feature type="transmembrane region" description="Helical" evidence="3">
    <location>
        <begin position="396"/>
        <end position="416"/>
    </location>
</feature>